<feature type="compositionally biased region" description="Basic and acidic residues" evidence="1">
    <location>
        <begin position="30"/>
        <end position="40"/>
    </location>
</feature>
<organism evidence="2 3">
    <name type="scientific">Actinidia rufa</name>
    <dbReference type="NCBI Taxonomy" id="165716"/>
    <lineage>
        <taxon>Eukaryota</taxon>
        <taxon>Viridiplantae</taxon>
        <taxon>Streptophyta</taxon>
        <taxon>Embryophyta</taxon>
        <taxon>Tracheophyta</taxon>
        <taxon>Spermatophyta</taxon>
        <taxon>Magnoliopsida</taxon>
        <taxon>eudicotyledons</taxon>
        <taxon>Gunneridae</taxon>
        <taxon>Pentapetalae</taxon>
        <taxon>asterids</taxon>
        <taxon>Ericales</taxon>
        <taxon>Actinidiaceae</taxon>
        <taxon>Actinidia</taxon>
    </lineage>
</organism>
<proteinExistence type="predicted"/>
<gene>
    <name evidence="2" type="ORF">Acr_13g0017230</name>
</gene>
<name>A0A7J0FP12_9ERIC</name>
<reference evidence="2 3" key="1">
    <citation type="submission" date="2019-07" db="EMBL/GenBank/DDBJ databases">
        <title>De Novo Assembly of kiwifruit Actinidia rufa.</title>
        <authorList>
            <person name="Sugita-Konishi S."/>
            <person name="Sato K."/>
            <person name="Mori E."/>
            <person name="Abe Y."/>
            <person name="Kisaki G."/>
            <person name="Hamano K."/>
            <person name="Suezawa K."/>
            <person name="Otani M."/>
            <person name="Fukuda T."/>
            <person name="Manabe T."/>
            <person name="Gomi K."/>
            <person name="Tabuchi M."/>
            <person name="Akimitsu K."/>
            <person name="Kataoka I."/>
        </authorList>
    </citation>
    <scope>NUCLEOTIDE SEQUENCE [LARGE SCALE GENOMIC DNA]</scope>
    <source>
        <strain evidence="3">cv. Fuchu</strain>
    </source>
</reference>
<feature type="region of interest" description="Disordered" evidence="1">
    <location>
        <begin position="1"/>
        <end position="41"/>
    </location>
</feature>
<comment type="caution">
    <text evidence="2">The sequence shown here is derived from an EMBL/GenBank/DDBJ whole genome shotgun (WGS) entry which is preliminary data.</text>
</comment>
<evidence type="ECO:0000313" key="2">
    <source>
        <dbReference type="EMBL" id="GFZ00324.1"/>
    </source>
</evidence>
<feature type="compositionally biased region" description="Basic and acidic residues" evidence="1">
    <location>
        <begin position="1"/>
        <end position="19"/>
    </location>
</feature>
<evidence type="ECO:0000256" key="1">
    <source>
        <dbReference type="SAM" id="MobiDB-lite"/>
    </source>
</evidence>
<dbReference type="AlphaFoldDB" id="A0A7J0FP12"/>
<accession>A0A7J0FP12</accession>
<dbReference type="Proteomes" id="UP000585474">
    <property type="component" value="Unassembled WGS sequence"/>
</dbReference>
<sequence length="118" mass="13236">MASLKAEKPVGSQPKKEPSKGPASTNQAPKKPDQKTQEPRKRIRVVAVAIVQFQGCGNEIAWRQQWFLPESSNGCEIPWSRRRPATAARVWLCDYDSDLDCDSGQGFWFSADVAIIWC</sequence>
<dbReference type="EMBL" id="BJWL01000013">
    <property type="protein sequence ID" value="GFZ00324.1"/>
    <property type="molecule type" value="Genomic_DNA"/>
</dbReference>
<evidence type="ECO:0000313" key="3">
    <source>
        <dbReference type="Proteomes" id="UP000585474"/>
    </source>
</evidence>
<protein>
    <submittedName>
        <fullName evidence="2">Uncharacterized protein</fullName>
    </submittedName>
</protein>
<keyword evidence="3" id="KW-1185">Reference proteome</keyword>